<sequence>MVSSDGPCTPTKNRATGSSGESNGSRIPSPSAPGSPKYRKRSATQKHLPVTPSEHWCIVSHTKQDSSNGSSAKKDNHADSAVGNGRASSEGSSHMTAFYRENIRVLNELQDVMFQKKAKLDLVKDELMDSQDEHKALVLKLETYKEEKHVKSQQLKLKVNDIKKLTDEHAIRGRYLRKGHELEIQQLRAKNVAEMNTLENEYRQKIEELRFAKIKKLEESRENLTCDVSKLKAQLTNNDETLRDMLSECELRHGAKKEERLRKHQEELNALFQENSQLNDESKQLKDNLTTSLNADLHKKIEHTRALEVELQKSKEKLESIQSEKSQLEDHVKTLSSDTIKSLAKRDELEQYIVTSRSELEQIEEILIKEETMRRKLNNELQELRGKIRVFCRLRPLLKREEQEACNINIEKFNDNNGTQNIIIQRDSKSHRFTFDRVFDHYESNNDVFNEIGPLVQSSLDGYNVCIFAFGQTGSGKTYTMLNPDDGVIPATLNHIFHWIEKLKHIGWNYDIWGQFVEIYNENIRDLLKDHESSIDESGDGAKLEIRHDNETRTTTLTNATSHKFQNREMVNDILTRALRMRSTAATMVNSRSSRSHSVFIIKLHGHNTLSGEQSTGTLNLVDLAGSERVNSGQPHADRLRETQNINKSLSCLGDVIHALGSTDSGKRHIPFRNSKLTYLLQYSLTGESKTLMFVNISPSLKNGPETLNSLRFAAKVNSTTMTK</sequence>
<keyword evidence="4" id="KW-0493">Microtubule</keyword>
<feature type="region of interest" description="Disordered" evidence="6">
    <location>
        <begin position="1"/>
        <end position="93"/>
    </location>
</feature>
<keyword evidence="9" id="KW-1185">Reference proteome</keyword>
<dbReference type="InterPro" id="IPR027417">
    <property type="entry name" value="P-loop_NTPase"/>
</dbReference>
<gene>
    <name evidence="8" type="ORF">LADA_0B04764G</name>
</gene>
<accession>A0A1G4ISY3</accession>
<evidence type="ECO:0000313" key="8">
    <source>
        <dbReference type="EMBL" id="SCU80048.1"/>
    </source>
</evidence>
<reference evidence="9" key="1">
    <citation type="submission" date="2016-03" db="EMBL/GenBank/DDBJ databases">
        <authorList>
            <person name="Devillers H."/>
        </authorList>
    </citation>
    <scope>NUCLEOTIDE SEQUENCE [LARGE SCALE GENOMIC DNA]</scope>
</reference>
<dbReference type="STRING" id="1266660.A0A1G4ISY3"/>
<keyword evidence="5" id="KW-0175">Coiled coil</keyword>
<dbReference type="PRINTS" id="PR00380">
    <property type="entry name" value="KINESINHEAVY"/>
</dbReference>
<dbReference type="InterPro" id="IPR036961">
    <property type="entry name" value="Kinesin_motor_dom_sf"/>
</dbReference>
<feature type="binding site" evidence="3">
    <location>
        <begin position="471"/>
        <end position="478"/>
    </location>
    <ligand>
        <name>ATP</name>
        <dbReference type="ChEBI" id="CHEBI:30616"/>
    </ligand>
</feature>
<evidence type="ECO:0000256" key="6">
    <source>
        <dbReference type="SAM" id="MobiDB-lite"/>
    </source>
</evidence>
<dbReference type="InterPro" id="IPR001752">
    <property type="entry name" value="Kinesin_motor_dom"/>
</dbReference>
<dbReference type="Gene3D" id="3.40.850.10">
    <property type="entry name" value="Kinesin motor domain"/>
    <property type="match status" value="1"/>
</dbReference>
<dbReference type="EMBL" id="LT598456">
    <property type="protein sequence ID" value="SCU80048.1"/>
    <property type="molecule type" value="Genomic_DNA"/>
</dbReference>
<dbReference type="InterPro" id="IPR027640">
    <property type="entry name" value="Kinesin-like_fam"/>
</dbReference>
<dbReference type="GO" id="GO:0005524">
    <property type="term" value="F:ATP binding"/>
    <property type="evidence" value="ECO:0007669"/>
    <property type="project" value="UniProtKB-UniRule"/>
</dbReference>
<keyword evidence="3 4" id="KW-0505">Motor protein</keyword>
<dbReference type="PANTHER" id="PTHR47972:SF28">
    <property type="entry name" value="KINESIN-LIKE PROTEIN KLP-3"/>
    <property type="match status" value="1"/>
</dbReference>
<proteinExistence type="inferred from homology"/>
<dbReference type="PROSITE" id="PS00411">
    <property type="entry name" value="KINESIN_MOTOR_1"/>
    <property type="match status" value="1"/>
</dbReference>
<dbReference type="SMART" id="SM00129">
    <property type="entry name" value="KISc"/>
    <property type="match status" value="1"/>
</dbReference>
<feature type="compositionally biased region" description="Polar residues" evidence="6">
    <location>
        <begin position="10"/>
        <end position="28"/>
    </location>
</feature>
<dbReference type="InterPro" id="IPR019821">
    <property type="entry name" value="Kinesin_motor_CS"/>
</dbReference>
<feature type="coiled-coil region" evidence="5">
    <location>
        <begin position="188"/>
        <end position="387"/>
    </location>
</feature>
<evidence type="ECO:0000256" key="3">
    <source>
        <dbReference type="PROSITE-ProRule" id="PRU00283"/>
    </source>
</evidence>
<name>A0A1G4ISY3_9SACH</name>
<evidence type="ECO:0000256" key="2">
    <source>
        <dbReference type="ARBA" id="ARBA00022840"/>
    </source>
</evidence>
<feature type="coiled-coil region" evidence="5">
    <location>
        <begin position="106"/>
        <end position="147"/>
    </location>
</feature>
<dbReference type="Proteomes" id="UP000190274">
    <property type="component" value="Chromosome B"/>
</dbReference>
<feature type="domain" description="Kinesin motor" evidence="7">
    <location>
        <begin position="387"/>
        <end position="720"/>
    </location>
</feature>
<organism evidence="8 9">
    <name type="scientific">Lachancea dasiensis</name>
    <dbReference type="NCBI Taxonomy" id="1072105"/>
    <lineage>
        <taxon>Eukaryota</taxon>
        <taxon>Fungi</taxon>
        <taxon>Dikarya</taxon>
        <taxon>Ascomycota</taxon>
        <taxon>Saccharomycotina</taxon>
        <taxon>Saccharomycetes</taxon>
        <taxon>Saccharomycetales</taxon>
        <taxon>Saccharomycetaceae</taxon>
        <taxon>Lachancea</taxon>
    </lineage>
</organism>
<comment type="similarity">
    <text evidence="3 4">Belongs to the TRAFAC class myosin-kinesin ATPase superfamily. Kinesin family.</text>
</comment>
<keyword evidence="2 3" id="KW-0067">ATP-binding</keyword>
<evidence type="ECO:0000259" key="7">
    <source>
        <dbReference type="PROSITE" id="PS50067"/>
    </source>
</evidence>
<dbReference type="GO" id="GO:0003777">
    <property type="term" value="F:microtubule motor activity"/>
    <property type="evidence" value="ECO:0007669"/>
    <property type="project" value="InterPro"/>
</dbReference>
<evidence type="ECO:0000256" key="1">
    <source>
        <dbReference type="ARBA" id="ARBA00022741"/>
    </source>
</evidence>
<evidence type="ECO:0000256" key="5">
    <source>
        <dbReference type="SAM" id="Coils"/>
    </source>
</evidence>
<dbReference type="SUPFAM" id="SSF52540">
    <property type="entry name" value="P-loop containing nucleoside triphosphate hydrolases"/>
    <property type="match status" value="1"/>
</dbReference>
<dbReference type="PROSITE" id="PS50067">
    <property type="entry name" value="KINESIN_MOTOR_2"/>
    <property type="match status" value="1"/>
</dbReference>
<keyword evidence="1 3" id="KW-0547">Nucleotide-binding</keyword>
<dbReference type="GO" id="GO:0005874">
    <property type="term" value="C:microtubule"/>
    <property type="evidence" value="ECO:0007669"/>
    <property type="project" value="UniProtKB-KW"/>
</dbReference>
<dbReference type="OrthoDB" id="3176171at2759"/>
<protein>
    <recommendedName>
        <fullName evidence="4">Kinesin-like protein</fullName>
    </recommendedName>
</protein>
<dbReference type="AlphaFoldDB" id="A0A1G4ISY3"/>
<evidence type="ECO:0000256" key="4">
    <source>
        <dbReference type="RuleBase" id="RU000394"/>
    </source>
</evidence>
<dbReference type="GO" id="GO:0008017">
    <property type="term" value="F:microtubule binding"/>
    <property type="evidence" value="ECO:0007669"/>
    <property type="project" value="InterPro"/>
</dbReference>
<dbReference type="Pfam" id="PF00225">
    <property type="entry name" value="Kinesin"/>
    <property type="match status" value="1"/>
</dbReference>
<dbReference type="GO" id="GO:0007018">
    <property type="term" value="P:microtubule-based movement"/>
    <property type="evidence" value="ECO:0007669"/>
    <property type="project" value="InterPro"/>
</dbReference>
<evidence type="ECO:0000313" key="9">
    <source>
        <dbReference type="Proteomes" id="UP000190274"/>
    </source>
</evidence>
<dbReference type="CDD" id="cd01366">
    <property type="entry name" value="KISc_C_terminal"/>
    <property type="match status" value="1"/>
</dbReference>
<dbReference type="PANTHER" id="PTHR47972">
    <property type="entry name" value="KINESIN-LIKE PROTEIN KLP-3"/>
    <property type="match status" value="1"/>
</dbReference>